<keyword evidence="2" id="KW-0808">Transferase</keyword>
<keyword evidence="1" id="KW-0328">Glycosyltransferase</keyword>
<dbReference type="Gene3D" id="3.40.1030.10">
    <property type="entry name" value="Nucleoside phosphorylase/phosphoribosyltransferase catalytic domain"/>
    <property type="match status" value="1"/>
</dbReference>
<comment type="caution">
    <text evidence="6">The sequence shown here is derived from an EMBL/GenBank/DDBJ whole genome shotgun (WGS) entry which is preliminary data.</text>
</comment>
<sequence>MWVVRDGAVREEVFDPKDVGIPYAPLEALRGADASFNADDRPSAPGRRDRSVRDAVLLNAAAALTALEPGEGTLAEQLRAGMARAAESIDSGAARASLDRWVAATPRLRPAARPARSRSGMRTGLRGPRAVAYVRQQVMSDSPKPRLAVRQPSVRGGVPRVKTRPWTARSMASADPCAIPGVLVLEGAVS</sequence>
<keyword evidence="3" id="KW-0028">Amino-acid biosynthesis</keyword>
<dbReference type="InterPro" id="IPR000312">
    <property type="entry name" value="Glycosyl_Trfase_fam3"/>
</dbReference>
<keyword evidence="3" id="KW-0822">Tryptophan biosynthesis</keyword>
<proteinExistence type="predicted"/>
<dbReference type="PANTHER" id="PTHR43285">
    <property type="entry name" value="ANTHRANILATE PHOSPHORIBOSYLTRANSFERASE"/>
    <property type="match status" value="1"/>
</dbReference>
<evidence type="ECO:0000256" key="2">
    <source>
        <dbReference type="ARBA" id="ARBA00022679"/>
    </source>
</evidence>
<dbReference type="PANTHER" id="PTHR43285:SF2">
    <property type="entry name" value="ANTHRANILATE PHOSPHORIBOSYLTRANSFERASE"/>
    <property type="match status" value="1"/>
</dbReference>
<dbReference type="EMBL" id="BNDW01000065">
    <property type="protein sequence ID" value="GHI24620.1"/>
    <property type="molecule type" value="Genomic_DNA"/>
</dbReference>
<name>A0ABQ3PHX4_9ACTN</name>
<dbReference type="SUPFAM" id="SSF52418">
    <property type="entry name" value="Nucleoside phosphorylase/phosphoribosyltransferase catalytic domain"/>
    <property type="match status" value="1"/>
</dbReference>
<protein>
    <recommendedName>
        <fullName evidence="5">Glycosyl transferase family 3 domain-containing protein</fullName>
    </recommendedName>
</protein>
<accession>A0ABQ3PHX4</accession>
<evidence type="ECO:0000259" key="5">
    <source>
        <dbReference type="Pfam" id="PF00591"/>
    </source>
</evidence>
<evidence type="ECO:0000313" key="6">
    <source>
        <dbReference type="EMBL" id="GHI24620.1"/>
    </source>
</evidence>
<dbReference type="InterPro" id="IPR035902">
    <property type="entry name" value="Nuc_phospho_transferase"/>
</dbReference>
<dbReference type="InterPro" id="IPR005940">
    <property type="entry name" value="Anthranilate_Pribosyl_Tfrase"/>
</dbReference>
<keyword evidence="7" id="KW-1185">Reference proteome</keyword>
<feature type="domain" description="Glycosyl transferase family 3" evidence="5">
    <location>
        <begin position="2"/>
        <end position="94"/>
    </location>
</feature>
<reference evidence="6" key="1">
    <citation type="submission" date="2024-05" db="EMBL/GenBank/DDBJ databases">
        <title>Whole genome shotgun sequence of Streptomyces hydrogenans NBRC 13475.</title>
        <authorList>
            <person name="Komaki H."/>
            <person name="Tamura T."/>
        </authorList>
    </citation>
    <scope>NUCLEOTIDE SEQUENCE</scope>
    <source>
        <strain evidence="6">NBRC 13475</strain>
    </source>
</reference>
<evidence type="ECO:0000256" key="4">
    <source>
        <dbReference type="ARBA" id="ARBA00023141"/>
    </source>
</evidence>
<evidence type="ECO:0000256" key="3">
    <source>
        <dbReference type="ARBA" id="ARBA00022822"/>
    </source>
</evidence>
<dbReference type="Proteomes" id="UP001052739">
    <property type="component" value="Unassembled WGS sequence"/>
</dbReference>
<gene>
    <name evidence="6" type="ORF">Shyd_59910</name>
</gene>
<keyword evidence="4" id="KW-0057">Aromatic amino acid biosynthesis</keyword>
<evidence type="ECO:0000256" key="1">
    <source>
        <dbReference type="ARBA" id="ARBA00022676"/>
    </source>
</evidence>
<organism evidence="6 7">
    <name type="scientific">Streptomyces hydrogenans</name>
    <dbReference type="NCBI Taxonomy" id="1873719"/>
    <lineage>
        <taxon>Bacteria</taxon>
        <taxon>Bacillati</taxon>
        <taxon>Actinomycetota</taxon>
        <taxon>Actinomycetes</taxon>
        <taxon>Kitasatosporales</taxon>
        <taxon>Streptomycetaceae</taxon>
        <taxon>Streptomyces</taxon>
    </lineage>
</organism>
<evidence type="ECO:0000313" key="7">
    <source>
        <dbReference type="Proteomes" id="UP001052739"/>
    </source>
</evidence>
<dbReference type="Pfam" id="PF00591">
    <property type="entry name" value="Glycos_transf_3"/>
    <property type="match status" value="1"/>
</dbReference>